<dbReference type="GO" id="GO:0005886">
    <property type="term" value="C:plasma membrane"/>
    <property type="evidence" value="ECO:0007669"/>
    <property type="project" value="UniProtKB-SubCell"/>
</dbReference>
<protein>
    <submittedName>
        <fullName evidence="7">PyrJ2</fullName>
    </submittedName>
</protein>
<keyword evidence="3 5" id="KW-1133">Transmembrane helix</keyword>
<evidence type="ECO:0000313" key="7">
    <source>
        <dbReference type="EMBL" id="AFV71323.1"/>
    </source>
</evidence>
<evidence type="ECO:0000256" key="2">
    <source>
        <dbReference type="ARBA" id="ARBA00022692"/>
    </source>
</evidence>
<feature type="transmembrane region" description="Helical" evidence="5">
    <location>
        <begin position="47"/>
        <end position="65"/>
    </location>
</feature>
<feature type="transmembrane region" description="Helical" evidence="5">
    <location>
        <begin position="323"/>
        <end position="343"/>
    </location>
</feature>
<evidence type="ECO:0000259" key="6">
    <source>
        <dbReference type="PROSITE" id="PS50850"/>
    </source>
</evidence>
<reference evidence="7" key="2">
    <citation type="journal article" date="2012" name="J. Am. Chem. Soc.">
        <title>Insights into pyrroindomycin biosynthesis reveal a uniform paradigm for tetramate/tetronate formation.</title>
        <authorList>
            <person name="Wu Q."/>
            <person name="Wu Z."/>
            <person name="Qu X."/>
            <person name="Liu W."/>
        </authorList>
    </citation>
    <scope>NUCLEOTIDE SEQUENCE</scope>
    <source>
        <strain evidence="7">NRRL 21084</strain>
    </source>
</reference>
<feature type="transmembrane region" description="Helical" evidence="5">
    <location>
        <begin position="292"/>
        <end position="311"/>
    </location>
</feature>
<name>K7QVV8_STRRG</name>
<sequence>MTEWQKRLATISAVLAMVLGIIDSNIVAAAAWPIAKSLDPAHGLEYLPWLVAAYAIAATVTQPLYGKLYDLYGPKRIFLFSLALFLAGSALCGAAQTMGQLIFFRGVQGLGGGGLMSVTLVVVLSLWPPKEADSSGRGGSGGAGAGMGGVMTGIGIVVGPLLGGVITDNWSWRWIFFVNLPLGLVAWALCLWGLRLPKPTGTARIDFVGAGLISGATVALLLVTQWGGREFAWDSSEILALLAAGAVLLIAFLIRQGLVRQGALGRLVAKEPIFPLTLFANKVFRVASLQQFISGMVTIGSVVYITIYLQAVQHIPATQAGLHLLPMALGMTVAAIIAGRLVAQPGMFRNVMVAGMATVALALGLMSLLKADTSFWLINLYLLVLGAGLGQVLGLALLAVQKDAPAGQLGVSITSIRFSQTLGGAVGSAVFGTILTRAYTSGLPPELASTGGEAGLNLSRMGALSEAARHQVVEALVGAIDTVFRVGLVVALVAVVVTFFLPEPRRAVQPDRTAAV</sequence>
<reference evidence="7" key="1">
    <citation type="journal article" date="2012" name="Chem. Biol.">
        <title>Quartromicin biosynthesis: two alternative polyketide chains produced by one polyketide synthase assembly line.</title>
        <authorList>
            <person name="He H.Y."/>
            <person name="Pan H.X."/>
            <person name="Wu L.F."/>
            <person name="Zhang B.B."/>
            <person name="Chai H.B."/>
            <person name="Liu W."/>
            <person name="Tang G.L."/>
        </authorList>
    </citation>
    <scope>NUCLEOTIDE SEQUENCE</scope>
    <source>
        <strain evidence="7">NRRL 21084</strain>
    </source>
</reference>
<dbReference type="GO" id="GO:0022857">
    <property type="term" value="F:transmembrane transporter activity"/>
    <property type="evidence" value="ECO:0007669"/>
    <property type="project" value="InterPro"/>
</dbReference>
<feature type="transmembrane region" description="Helical" evidence="5">
    <location>
        <begin position="102"/>
        <end position="127"/>
    </location>
</feature>
<dbReference type="SUPFAM" id="SSF103473">
    <property type="entry name" value="MFS general substrate transporter"/>
    <property type="match status" value="2"/>
</dbReference>
<keyword evidence="2 5" id="KW-0812">Transmembrane</keyword>
<feature type="transmembrane region" description="Helical" evidence="5">
    <location>
        <begin position="421"/>
        <end position="439"/>
    </location>
</feature>
<gene>
    <name evidence="7" type="primary">pyrJ2</name>
</gene>
<dbReference type="AlphaFoldDB" id="K7QVV8"/>
<feature type="transmembrane region" description="Helical" evidence="5">
    <location>
        <begin position="375"/>
        <end position="400"/>
    </location>
</feature>
<feature type="transmembrane region" description="Helical" evidence="5">
    <location>
        <begin position="350"/>
        <end position="369"/>
    </location>
</feature>
<dbReference type="EMBL" id="JX042309">
    <property type="protein sequence ID" value="AFV71323.1"/>
    <property type="molecule type" value="Genomic_DNA"/>
</dbReference>
<feature type="transmembrane region" description="Helical" evidence="5">
    <location>
        <begin position="238"/>
        <end position="254"/>
    </location>
</feature>
<dbReference type="InterPro" id="IPR011701">
    <property type="entry name" value="MFS"/>
</dbReference>
<keyword evidence="4 5" id="KW-0472">Membrane</keyword>
<proteinExistence type="predicted"/>
<organism evidence="7">
    <name type="scientific">Streptomyces rugosporus</name>
    <dbReference type="NCBI Taxonomy" id="295838"/>
    <lineage>
        <taxon>Bacteria</taxon>
        <taxon>Bacillati</taxon>
        <taxon>Actinomycetota</taxon>
        <taxon>Actinomycetes</taxon>
        <taxon>Kitasatosporales</taxon>
        <taxon>Streptomycetaceae</taxon>
        <taxon>Streptomyces</taxon>
    </lineage>
</organism>
<dbReference type="Gene3D" id="1.20.1250.20">
    <property type="entry name" value="MFS general substrate transporter like domains"/>
    <property type="match status" value="1"/>
</dbReference>
<dbReference type="Pfam" id="PF07690">
    <property type="entry name" value="MFS_1"/>
    <property type="match status" value="1"/>
</dbReference>
<feature type="transmembrane region" description="Helical" evidence="5">
    <location>
        <begin position="77"/>
        <end position="96"/>
    </location>
</feature>
<dbReference type="InterPro" id="IPR020846">
    <property type="entry name" value="MFS_dom"/>
</dbReference>
<evidence type="ECO:0000256" key="5">
    <source>
        <dbReference type="SAM" id="Phobius"/>
    </source>
</evidence>
<feature type="transmembrane region" description="Helical" evidence="5">
    <location>
        <begin position="483"/>
        <end position="502"/>
    </location>
</feature>
<accession>K7QVV8</accession>
<evidence type="ECO:0000256" key="1">
    <source>
        <dbReference type="ARBA" id="ARBA00004651"/>
    </source>
</evidence>
<feature type="transmembrane region" description="Helical" evidence="5">
    <location>
        <begin position="206"/>
        <end position="226"/>
    </location>
</feature>
<evidence type="ECO:0000256" key="3">
    <source>
        <dbReference type="ARBA" id="ARBA00022989"/>
    </source>
</evidence>
<feature type="transmembrane region" description="Helical" evidence="5">
    <location>
        <begin position="139"/>
        <end position="162"/>
    </location>
</feature>
<dbReference type="PROSITE" id="PS50850">
    <property type="entry name" value="MFS"/>
    <property type="match status" value="1"/>
</dbReference>
<dbReference type="InterPro" id="IPR036259">
    <property type="entry name" value="MFS_trans_sf"/>
</dbReference>
<evidence type="ECO:0000256" key="4">
    <source>
        <dbReference type="ARBA" id="ARBA00023136"/>
    </source>
</evidence>
<dbReference type="PANTHER" id="PTHR23501:SF197">
    <property type="entry name" value="COMD"/>
    <property type="match status" value="1"/>
</dbReference>
<feature type="domain" description="Major facilitator superfamily (MFS) profile" evidence="6">
    <location>
        <begin position="9"/>
        <end position="506"/>
    </location>
</feature>
<dbReference type="Gene3D" id="1.20.1720.10">
    <property type="entry name" value="Multidrug resistance protein D"/>
    <property type="match status" value="1"/>
</dbReference>
<dbReference type="PANTHER" id="PTHR23501">
    <property type="entry name" value="MAJOR FACILITATOR SUPERFAMILY"/>
    <property type="match status" value="1"/>
</dbReference>
<comment type="subcellular location">
    <subcellularLocation>
        <location evidence="1">Cell membrane</location>
        <topology evidence="1">Multi-pass membrane protein</topology>
    </subcellularLocation>
</comment>
<feature type="transmembrane region" description="Helical" evidence="5">
    <location>
        <begin position="174"/>
        <end position="194"/>
    </location>
</feature>